<gene>
    <name evidence="2" type="ORF">H9751_07370</name>
</gene>
<keyword evidence="1" id="KW-1133">Transmembrane helix</keyword>
<name>A0A9D2TP44_9CORY</name>
<evidence type="ECO:0000256" key="1">
    <source>
        <dbReference type="SAM" id="Phobius"/>
    </source>
</evidence>
<feature type="transmembrane region" description="Helical" evidence="1">
    <location>
        <begin position="6"/>
        <end position="27"/>
    </location>
</feature>
<dbReference type="EMBL" id="DWVP01000018">
    <property type="protein sequence ID" value="HJC85346.1"/>
    <property type="molecule type" value="Genomic_DNA"/>
</dbReference>
<dbReference type="Proteomes" id="UP000823858">
    <property type="component" value="Unassembled WGS sequence"/>
</dbReference>
<dbReference type="AlphaFoldDB" id="A0A9D2TP44"/>
<accession>A0A9D2TP44</accession>
<reference evidence="2" key="1">
    <citation type="journal article" date="2021" name="PeerJ">
        <title>Extensive microbial diversity within the chicken gut microbiome revealed by metagenomics and culture.</title>
        <authorList>
            <person name="Gilroy R."/>
            <person name="Ravi A."/>
            <person name="Getino M."/>
            <person name="Pursley I."/>
            <person name="Horton D.L."/>
            <person name="Alikhan N.F."/>
            <person name="Baker D."/>
            <person name="Gharbi K."/>
            <person name="Hall N."/>
            <person name="Watson M."/>
            <person name="Adriaenssens E.M."/>
            <person name="Foster-Nyarko E."/>
            <person name="Jarju S."/>
            <person name="Secka A."/>
            <person name="Antonio M."/>
            <person name="Oren A."/>
            <person name="Chaudhuri R.R."/>
            <person name="La Ragione R."/>
            <person name="Hildebrand F."/>
            <person name="Pallen M.J."/>
        </authorList>
    </citation>
    <scope>NUCLEOTIDE SEQUENCE</scope>
    <source>
        <strain evidence="2">ChiHjej13B12-4958</strain>
    </source>
</reference>
<keyword evidence="1" id="KW-0812">Transmembrane</keyword>
<evidence type="ECO:0000313" key="2">
    <source>
        <dbReference type="EMBL" id="HJC85346.1"/>
    </source>
</evidence>
<organism evidence="2 3">
    <name type="scientific">Candidatus Corynebacterium faecigallinarum</name>
    <dbReference type="NCBI Taxonomy" id="2838528"/>
    <lineage>
        <taxon>Bacteria</taxon>
        <taxon>Bacillati</taxon>
        <taxon>Actinomycetota</taxon>
        <taxon>Actinomycetes</taxon>
        <taxon>Mycobacteriales</taxon>
        <taxon>Corynebacteriaceae</taxon>
        <taxon>Corynebacterium</taxon>
    </lineage>
</organism>
<comment type="caution">
    <text evidence="2">The sequence shown here is derived from an EMBL/GenBank/DDBJ whole genome shotgun (WGS) entry which is preliminary data.</text>
</comment>
<evidence type="ECO:0000313" key="3">
    <source>
        <dbReference type="Proteomes" id="UP000823858"/>
    </source>
</evidence>
<feature type="transmembrane region" description="Helical" evidence="1">
    <location>
        <begin position="110"/>
        <end position="127"/>
    </location>
</feature>
<proteinExistence type="predicted"/>
<reference evidence="2" key="2">
    <citation type="submission" date="2021-04" db="EMBL/GenBank/DDBJ databases">
        <authorList>
            <person name="Gilroy R."/>
        </authorList>
    </citation>
    <scope>NUCLEOTIDE SEQUENCE</scope>
    <source>
        <strain evidence="2">ChiHjej13B12-4958</strain>
    </source>
</reference>
<keyword evidence="1" id="KW-0472">Membrane</keyword>
<protein>
    <submittedName>
        <fullName evidence="2">Uncharacterized protein</fullName>
    </submittedName>
</protein>
<sequence length="149" mass="15844">MSDSVFPALMAVLIGVAASAVLFIPFVTLSYRRRGRPGGGQDAAVGRGADLLLGDLVVPRRHRGMAPPQDAGEPRPVTRGGRLLAMLCDWLGFTLVSVSVPVSVQLVPGIGWVSWLFAVVCIVLVFVTQQGRDLPGLVSGQELVDARQR</sequence>
<feature type="transmembrane region" description="Helical" evidence="1">
    <location>
        <begin position="83"/>
        <end position="104"/>
    </location>
</feature>